<gene>
    <name evidence="3" type="ORF">F1559_004798</name>
</gene>
<reference evidence="3 4" key="1">
    <citation type="journal article" date="2020" name="J. Phycol.">
        <title>Comparative genome analysis reveals Cyanidiococcus gen. nov., a new extremophilic red algal genus sister to Cyanidioschyzon (Cyanidioschyzonaceae, Rhodophyta).</title>
        <authorList>
            <person name="Liu S.-L."/>
            <person name="Chiang Y.-R."/>
            <person name="Yoon H.S."/>
            <person name="Fu H.-Y."/>
        </authorList>
    </citation>
    <scope>NUCLEOTIDE SEQUENCE [LARGE SCALE GENOMIC DNA]</scope>
    <source>
        <strain evidence="3 4">THAL066</strain>
    </source>
</reference>
<dbReference type="CDD" id="cd19433">
    <property type="entry name" value="lipocalin_CpcS-CpeS"/>
    <property type="match status" value="1"/>
</dbReference>
<keyword evidence="4" id="KW-1185">Reference proteome</keyword>
<sequence>MSCPSIPTCLSFPTGLVHRVSWTPSGCRHLLFVGSTGLVPAARKSAYGRCCSSRPLSGRSWLVTRARHGGSLALFATASKGEKFVPELPPPEEDIWVKDFEEMIDLILPFGAAGLLNEGAEKLTADQVRERLKGIPDFPLEPFAVGKTMDIADAMEFFRLREGEWLSKRMTHHLAFRRQENGESRISVQLLEADDERVRNLCKLHNCAEDAAMGGCLVNWRATLQWDQEGDAHTGEAIFALVADPDSKGRRGKILRDRGYAEIVPIAGDFYMDEEDSLFLVTPYEGGEVTEKFFYEGPDILFRLSTVKRMGGFGNATYAIETRIPNEIDWEGYDSNVGYDELSVLGPIGNTFAEMEEYQEKMRRRFGFGNSRLKEKLQGTLGKKIEIDESKLPPSLRMQSPPPPTSGSEHPDDQSSSS</sequence>
<evidence type="ECO:0000313" key="3">
    <source>
        <dbReference type="EMBL" id="KAF6004621.1"/>
    </source>
</evidence>
<protein>
    <submittedName>
        <fullName evidence="3">Uncharacterized protein</fullName>
    </submittedName>
</protein>
<dbReference type="Gene3D" id="2.40.128.20">
    <property type="match status" value="1"/>
</dbReference>
<dbReference type="InterPro" id="IPR018536">
    <property type="entry name" value="CpcS/CpeS"/>
</dbReference>
<proteinExistence type="inferred from homology"/>
<dbReference type="Proteomes" id="UP000530660">
    <property type="component" value="Unassembled WGS sequence"/>
</dbReference>
<organism evidence="3 4">
    <name type="scientific">Cyanidiococcus yangmingshanensis</name>
    <dbReference type="NCBI Taxonomy" id="2690220"/>
    <lineage>
        <taxon>Eukaryota</taxon>
        <taxon>Rhodophyta</taxon>
        <taxon>Bangiophyceae</taxon>
        <taxon>Cyanidiales</taxon>
        <taxon>Cyanidiaceae</taxon>
        <taxon>Cyanidiococcus</taxon>
    </lineage>
</organism>
<name>A0A7J7IQJ7_9RHOD</name>
<dbReference type="OrthoDB" id="5502at2759"/>
<accession>A0A7J7IQJ7</accession>
<dbReference type="GO" id="GO:0016829">
    <property type="term" value="F:lyase activity"/>
    <property type="evidence" value="ECO:0007669"/>
    <property type="project" value="UniProtKB-KW"/>
</dbReference>
<feature type="region of interest" description="Disordered" evidence="2">
    <location>
        <begin position="379"/>
        <end position="418"/>
    </location>
</feature>
<feature type="compositionally biased region" description="Basic and acidic residues" evidence="2">
    <location>
        <begin position="409"/>
        <end position="418"/>
    </location>
</feature>
<feature type="compositionally biased region" description="Basic and acidic residues" evidence="2">
    <location>
        <begin position="379"/>
        <end position="391"/>
    </location>
</feature>
<evidence type="ECO:0000313" key="4">
    <source>
        <dbReference type="Proteomes" id="UP000530660"/>
    </source>
</evidence>
<keyword evidence="1" id="KW-0456">Lyase</keyword>
<dbReference type="AlphaFoldDB" id="A0A7J7IQJ7"/>
<dbReference type="HAMAP" id="MF_01459">
    <property type="entry name" value="Chrphore_lyase_CpxS"/>
    <property type="match status" value="1"/>
</dbReference>
<comment type="caution">
    <text evidence="3">The sequence shown here is derived from an EMBL/GenBank/DDBJ whole genome shotgun (WGS) entry which is preliminary data.</text>
</comment>
<dbReference type="EMBL" id="VWRR01000003">
    <property type="protein sequence ID" value="KAF6004621.1"/>
    <property type="molecule type" value="Genomic_DNA"/>
</dbReference>
<dbReference type="InterPro" id="IPR012674">
    <property type="entry name" value="Calycin"/>
</dbReference>
<dbReference type="Pfam" id="PF09367">
    <property type="entry name" value="CpeS"/>
    <property type="match status" value="1"/>
</dbReference>
<evidence type="ECO:0000256" key="2">
    <source>
        <dbReference type="SAM" id="MobiDB-lite"/>
    </source>
</evidence>
<evidence type="ECO:0000256" key="1">
    <source>
        <dbReference type="ARBA" id="ARBA00023239"/>
    </source>
</evidence>